<comment type="similarity">
    <text evidence="1 5">Belongs to the peptidase S41A family.</text>
</comment>
<dbReference type="Gene3D" id="2.30.42.10">
    <property type="match status" value="1"/>
</dbReference>
<dbReference type="RefSeq" id="WP_220559160.1">
    <property type="nucleotide sequence ID" value="NZ_CP080764.1"/>
</dbReference>
<dbReference type="PROSITE" id="PS50106">
    <property type="entry name" value="PDZ"/>
    <property type="match status" value="1"/>
</dbReference>
<dbReference type="InterPro" id="IPR029045">
    <property type="entry name" value="ClpP/crotonase-like_dom_sf"/>
</dbReference>
<evidence type="ECO:0000313" key="8">
    <source>
        <dbReference type="EMBL" id="QYY42528.1"/>
    </source>
</evidence>
<dbReference type="InterPro" id="IPR041489">
    <property type="entry name" value="PDZ_6"/>
</dbReference>
<name>A0ABX8YA16_ANETH</name>
<keyword evidence="6" id="KW-0732">Signal</keyword>
<dbReference type="GeneID" id="97143098"/>
<dbReference type="SUPFAM" id="SSF50156">
    <property type="entry name" value="PDZ domain-like"/>
    <property type="match status" value="1"/>
</dbReference>
<accession>A0ABX8YA16</accession>
<feature type="chain" id="PRO_5046484796" evidence="6">
    <location>
        <begin position="26"/>
        <end position="488"/>
    </location>
</feature>
<dbReference type="SMART" id="SM00228">
    <property type="entry name" value="PDZ"/>
    <property type="match status" value="1"/>
</dbReference>
<dbReference type="EMBL" id="CP080764">
    <property type="protein sequence ID" value="QYY42528.1"/>
    <property type="molecule type" value="Genomic_DNA"/>
</dbReference>
<evidence type="ECO:0000256" key="6">
    <source>
        <dbReference type="SAM" id="SignalP"/>
    </source>
</evidence>
<sequence>MSTLKKTMKHLLVWSMLMAVAGSMAAPTLAAENVPNAANNPYAAEEARIHEVLQTVMEKHLNSQLDVKRLTDGAIRGLLEETGDLYTTYFTNEEFEEFYNNLEGTFVGIGVYIQQENNKLLIESVFEGSTAAKAGLRAGDEIIAVDGKRVAGQSIEQVTEWMKGEVGSSIELTIKRAGKEQIVSLMREALQFSPVDSVMLDNKIGYMVLYTFSENSAEVFRKHLAKLRKDGMKGLILDLRDNGGGYLDAALEIADEFIDKGALVYVKDRSGKRTAIMAKSGAISLPVVVLVNGGTASASEVLTGALQDYNVAKIVGTKTFGKGTVQELVPLKQGGILKLTIEEYFSPKLRKINGHGITPDIIVENPNEQVIKAISYLHGSTALVLHSNGTASVAGIPAGESVAKKIDGKWFIALRPFAQLYGCQVYWDASQEIATMRCGETVRKYPSKNNAYVRNEKGVLWLSLEKLDSDFPSILVETRGDNLFVYVK</sequence>
<dbReference type="CDD" id="cd06782">
    <property type="entry name" value="cpPDZ_CPP-like"/>
    <property type="match status" value="1"/>
</dbReference>
<dbReference type="CDD" id="cd07560">
    <property type="entry name" value="Peptidase_S41_CPP"/>
    <property type="match status" value="1"/>
</dbReference>
<dbReference type="InterPro" id="IPR004447">
    <property type="entry name" value="Peptidase_S41A"/>
</dbReference>
<dbReference type="Gene3D" id="3.90.226.10">
    <property type="entry name" value="2-enoyl-CoA Hydratase, Chain A, domain 1"/>
    <property type="match status" value="1"/>
</dbReference>
<evidence type="ECO:0000256" key="5">
    <source>
        <dbReference type="RuleBase" id="RU004404"/>
    </source>
</evidence>
<proteinExistence type="inferred from homology"/>
<evidence type="ECO:0000313" key="9">
    <source>
        <dbReference type="Proteomes" id="UP000826616"/>
    </source>
</evidence>
<feature type="signal peptide" evidence="6">
    <location>
        <begin position="1"/>
        <end position="25"/>
    </location>
</feature>
<dbReference type="NCBIfam" id="TIGR00225">
    <property type="entry name" value="prc"/>
    <property type="match status" value="1"/>
</dbReference>
<protein>
    <submittedName>
        <fullName evidence="8">PDZ domain-containing protein</fullName>
    </submittedName>
</protein>
<dbReference type="SUPFAM" id="SSF52096">
    <property type="entry name" value="ClpP/crotonase"/>
    <property type="match status" value="1"/>
</dbReference>
<reference evidence="8 9" key="1">
    <citation type="submission" date="2021-08" db="EMBL/GenBank/DDBJ databases">
        <title>Complete genome sequence of the strain Aneurinibacillus thermoaerophilus CCM 8960.</title>
        <authorList>
            <person name="Musilova J."/>
            <person name="Kourilova X."/>
            <person name="Pernicova I."/>
            <person name="Bezdicek M."/>
            <person name="Lengerova M."/>
            <person name="Obruca S."/>
            <person name="Sedlar K."/>
        </authorList>
    </citation>
    <scope>NUCLEOTIDE SEQUENCE [LARGE SCALE GENOMIC DNA]</scope>
    <source>
        <strain evidence="8 9">CCM 8960</strain>
    </source>
</reference>
<dbReference type="InterPro" id="IPR036034">
    <property type="entry name" value="PDZ_sf"/>
</dbReference>
<keyword evidence="2 5" id="KW-0645">Protease</keyword>
<evidence type="ECO:0000259" key="7">
    <source>
        <dbReference type="PROSITE" id="PS50106"/>
    </source>
</evidence>
<feature type="domain" description="PDZ" evidence="7">
    <location>
        <begin position="103"/>
        <end position="163"/>
    </location>
</feature>
<evidence type="ECO:0000256" key="4">
    <source>
        <dbReference type="ARBA" id="ARBA00022825"/>
    </source>
</evidence>
<dbReference type="InterPro" id="IPR005151">
    <property type="entry name" value="Tail-specific_protease"/>
</dbReference>
<keyword evidence="3 5" id="KW-0378">Hydrolase</keyword>
<keyword evidence="9" id="KW-1185">Reference proteome</keyword>
<dbReference type="Gene3D" id="3.30.750.44">
    <property type="match status" value="1"/>
</dbReference>
<dbReference type="Proteomes" id="UP000826616">
    <property type="component" value="Chromosome"/>
</dbReference>
<organism evidence="8 9">
    <name type="scientific">Aneurinibacillus thermoaerophilus</name>
    <dbReference type="NCBI Taxonomy" id="143495"/>
    <lineage>
        <taxon>Bacteria</taxon>
        <taxon>Bacillati</taxon>
        <taxon>Bacillota</taxon>
        <taxon>Bacilli</taxon>
        <taxon>Bacillales</taxon>
        <taxon>Paenibacillaceae</taxon>
        <taxon>Aneurinibacillus group</taxon>
        <taxon>Aneurinibacillus</taxon>
    </lineage>
</organism>
<dbReference type="Pfam" id="PF17820">
    <property type="entry name" value="PDZ_6"/>
    <property type="match status" value="1"/>
</dbReference>
<dbReference type="Pfam" id="PF03572">
    <property type="entry name" value="Peptidase_S41"/>
    <property type="match status" value="1"/>
</dbReference>
<keyword evidence="4 5" id="KW-0720">Serine protease</keyword>
<dbReference type="PANTHER" id="PTHR32060">
    <property type="entry name" value="TAIL-SPECIFIC PROTEASE"/>
    <property type="match status" value="1"/>
</dbReference>
<dbReference type="InterPro" id="IPR001478">
    <property type="entry name" value="PDZ"/>
</dbReference>
<evidence type="ECO:0000256" key="1">
    <source>
        <dbReference type="ARBA" id="ARBA00009179"/>
    </source>
</evidence>
<dbReference type="SMART" id="SM00245">
    <property type="entry name" value="TSPc"/>
    <property type="match status" value="1"/>
</dbReference>
<evidence type="ECO:0000256" key="3">
    <source>
        <dbReference type="ARBA" id="ARBA00022801"/>
    </source>
</evidence>
<evidence type="ECO:0000256" key="2">
    <source>
        <dbReference type="ARBA" id="ARBA00022670"/>
    </source>
</evidence>
<dbReference type="PANTHER" id="PTHR32060:SF30">
    <property type="entry name" value="CARBOXY-TERMINAL PROCESSING PROTEASE CTPA"/>
    <property type="match status" value="1"/>
</dbReference>
<gene>
    <name evidence="8" type="ORF">K3F53_17090</name>
</gene>